<keyword evidence="2" id="KW-1185">Reference proteome</keyword>
<dbReference type="AlphaFoldDB" id="A0A1V9X1D4"/>
<dbReference type="InterPro" id="IPR011009">
    <property type="entry name" value="Kinase-like_dom_sf"/>
</dbReference>
<evidence type="ECO:0000313" key="1">
    <source>
        <dbReference type="EMBL" id="OQR67339.1"/>
    </source>
</evidence>
<evidence type="ECO:0008006" key="3">
    <source>
        <dbReference type="Google" id="ProtNLM"/>
    </source>
</evidence>
<gene>
    <name evidence="1" type="ORF">BIW11_02215</name>
</gene>
<organism evidence="1 2">
    <name type="scientific">Tropilaelaps mercedesae</name>
    <dbReference type="NCBI Taxonomy" id="418985"/>
    <lineage>
        <taxon>Eukaryota</taxon>
        <taxon>Metazoa</taxon>
        <taxon>Ecdysozoa</taxon>
        <taxon>Arthropoda</taxon>
        <taxon>Chelicerata</taxon>
        <taxon>Arachnida</taxon>
        <taxon>Acari</taxon>
        <taxon>Parasitiformes</taxon>
        <taxon>Mesostigmata</taxon>
        <taxon>Gamasina</taxon>
        <taxon>Dermanyssoidea</taxon>
        <taxon>Laelapidae</taxon>
        <taxon>Tropilaelaps</taxon>
    </lineage>
</organism>
<proteinExistence type="predicted"/>
<dbReference type="OrthoDB" id="5915887at2759"/>
<protein>
    <recommendedName>
        <fullName evidence="3">Protein kinase domain-containing protein</fullName>
    </recommendedName>
</protein>
<comment type="caution">
    <text evidence="1">The sequence shown here is derived from an EMBL/GenBank/DDBJ whole genome shotgun (WGS) entry which is preliminary data.</text>
</comment>
<dbReference type="EMBL" id="MNPL01029056">
    <property type="protein sequence ID" value="OQR67339.1"/>
    <property type="molecule type" value="Genomic_DNA"/>
</dbReference>
<accession>A0A1V9X1D4</accession>
<sequence>MGRSKRSRKTPKMSPEELKELKFTRWDEFEHLAHVLRDDICGKVMKPYTGKQAAIAPFTSEDKIEYIIFESQPTGTFADFLKSTPPSKDERLGKFYTAQVASALDFLLDQDIAHRNILLDSLPL</sequence>
<evidence type="ECO:0000313" key="2">
    <source>
        <dbReference type="Proteomes" id="UP000192247"/>
    </source>
</evidence>
<name>A0A1V9X1D4_9ACAR</name>
<dbReference type="SUPFAM" id="SSF56112">
    <property type="entry name" value="Protein kinase-like (PK-like)"/>
    <property type="match status" value="1"/>
</dbReference>
<dbReference type="InParanoid" id="A0A1V9X1D4"/>
<reference evidence="1 2" key="1">
    <citation type="journal article" date="2017" name="Gigascience">
        <title>Draft genome of the honey bee ectoparasitic mite, Tropilaelaps mercedesae, is shaped by the parasitic life history.</title>
        <authorList>
            <person name="Dong X."/>
            <person name="Armstrong S.D."/>
            <person name="Xia D."/>
            <person name="Makepeace B.L."/>
            <person name="Darby A.C."/>
            <person name="Kadowaki T."/>
        </authorList>
    </citation>
    <scope>NUCLEOTIDE SEQUENCE [LARGE SCALE GENOMIC DNA]</scope>
    <source>
        <strain evidence="1">Wuxi-XJTLU</strain>
    </source>
</reference>
<dbReference type="Proteomes" id="UP000192247">
    <property type="component" value="Unassembled WGS sequence"/>
</dbReference>
<dbReference type="Gene3D" id="1.10.510.10">
    <property type="entry name" value="Transferase(Phosphotransferase) domain 1"/>
    <property type="match status" value="1"/>
</dbReference>